<proteinExistence type="predicted"/>
<feature type="domain" description="Reverse transcriptase N-terminal" evidence="1">
    <location>
        <begin position="13"/>
        <end position="95"/>
    </location>
</feature>
<dbReference type="PANTHER" id="PTHR34047">
    <property type="entry name" value="NUCLEAR INTRON MATURASE 1, MITOCHONDRIAL-RELATED"/>
    <property type="match status" value="1"/>
</dbReference>
<organism evidence="2 3">
    <name type="scientific">Microseira wollei NIES-4236</name>
    <dbReference type="NCBI Taxonomy" id="2530354"/>
    <lineage>
        <taxon>Bacteria</taxon>
        <taxon>Bacillati</taxon>
        <taxon>Cyanobacteriota</taxon>
        <taxon>Cyanophyceae</taxon>
        <taxon>Oscillatoriophycideae</taxon>
        <taxon>Aerosakkonematales</taxon>
        <taxon>Aerosakkonemataceae</taxon>
        <taxon>Microseira</taxon>
    </lineage>
</organism>
<dbReference type="PANTHER" id="PTHR34047:SF10">
    <property type="entry name" value="GROUP II INTRON-ASSOCIATED OPEN READING FRAME"/>
    <property type="match status" value="1"/>
</dbReference>
<dbReference type="RefSeq" id="WP_373872844.1">
    <property type="nucleotide sequence ID" value="NZ_BLAY01000071.1"/>
</dbReference>
<dbReference type="InterPro" id="IPR025960">
    <property type="entry name" value="RVT_N"/>
</dbReference>
<sequence length="137" mass="15759">MSNTESNKTTVEWKDIPWRKIERVVFKLQKRIDQASQRGDVRAVRRLQKTLIKSWSAKVLAVERVTQDNQGKKTAGVDGMKSLTPKQRIELVNQLRLNRKAKPTRRVWIPKPGTEEKRPLGIPTMYDRATQALAKAA</sequence>
<comment type="caution">
    <text evidence="2">The sequence shown here is derived from an EMBL/GenBank/DDBJ whole genome shotgun (WGS) entry which is preliminary data.</text>
</comment>
<dbReference type="EMBL" id="BLAY01000071">
    <property type="protein sequence ID" value="GET39655.1"/>
    <property type="molecule type" value="Genomic_DNA"/>
</dbReference>
<keyword evidence="3" id="KW-1185">Reference proteome</keyword>
<keyword evidence="2" id="KW-0548">Nucleotidyltransferase</keyword>
<evidence type="ECO:0000259" key="1">
    <source>
        <dbReference type="Pfam" id="PF13655"/>
    </source>
</evidence>
<protein>
    <submittedName>
        <fullName evidence="2">Reverse transcriptase</fullName>
    </submittedName>
</protein>
<dbReference type="GO" id="GO:0003964">
    <property type="term" value="F:RNA-directed DNA polymerase activity"/>
    <property type="evidence" value="ECO:0007669"/>
    <property type="project" value="UniProtKB-KW"/>
</dbReference>
<keyword evidence="2" id="KW-0808">Transferase</keyword>
<dbReference type="AlphaFoldDB" id="A0AAV3XHP8"/>
<reference evidence="2" key="1">
    <citation type="submission" date="2019-10" db="EMBL/GenBank/DDBJ databases">
        <title>Draft genome sequece of Microseira wollei NIES-4236.</title>
        <authorList>
            <person name="Yamaguchi H."/>
            <person name="Suzuki S."/>
            <person name="Kawachi M."/>
        </authorList>
    </citation>
    <scope>NUCLEOTIDE SEQUENCE</scope>
    <source>
        <strain evidence="2">NIES-4236</strain>
    </source>
</reference>
<accession>A0AAV3XHP8</accession>
<name>A0AAV3XHP8_9CYAN</name>
<dbReference type="Proteomes" id="UP001050975">
    <property type="component" value="Unassembled WGS sequence"/>
</dbReference>
<gene>
    <name evidence="2" type="ORF">MiSe_44260</name>
</gene>
<dbReference type="InterPro" id="IPR051083">
    <property type="entry name" value="GrpII_Intron_Splice-Mob/Def"/>
</dbReference>
<dbReference type="Pfam" id="PF13655">
    <property type="entry name" value="RVT_N"/>
    <property type="match status" value="1"/>
</dbReference>
<evidence type="ECO:0000313" key="3">
    <source>
        <dbReference type="Proteomes" id="UP001050975"/>
    </source>
</evidence>
<keyword evidence="2" id="KW-0695">RNA-directed DNA polymerase</keyword>
<evidence type="ECO:0000313" key="2">
    <source>
        <dbReference type="EMBL" id="GET39655.1"/>
    </source>
</evidence>